<dbReference type="InterPro" id="IPR036188">
    <property type="entry name" value="FAD/NAD-bd_sf"/>
</dbReference>
<dbReference type="EMBL" id="JTHE03000015">
    <property type="protein sequence ID" value="MCM1981647.1"/>
    <property type="molecule type" value="Genomic_DNA"/>
</dbReference>
<dbReference type="PANTHER" id="PTHR42923">
    <property type="entry name" value="PROTOPORPHYRINOGEN OXIDASE"/>
    <property type="match status" value="1"/>
</dbReference>
<dbReference type="Proteomes" id="UP000031561">
    <property type="component" value="Unassembled WGS sequence"/>
</dbReference>
<evidence type="ECO:0000313" key="2">
    <source>
        <dbReference type="EMBL" id="MCM1981647.1"/>
    </source>
</evidence>
<dbReference type="SUPFAM" id="SSF51905">
    <property type="entry name" value="FAD/NAD(P)-binding domain"/>
    <property type="match status" value="1"/>
</dbReference>
<dbReference type="PANTHER" id="PTHR42923:SF17">
    <property type="entry name" value="AMINE OXIDASE DOMAIN-CONTAINING PROTEIN"/>
    <property type="match status" value="1"/>
</dbReference>
<dbReference type="PRINTS" id="PR00419">
    <property type="entry name" value="ADXRDTASE"/>
</dbReference>
<gene>
    <name evidence="2" type="ORF">QQ91_0002220</name>
</gene>
<comment type="caution">
    <text evidence="2">The sequence shown here is derived from an EMBL/GenBank/DDBJ whole genome shotgun (WGS) entry which is preliminary data.</text>
</comment>
<accession>A0ABD4SYU8</accession>
<dbReference type="Gene3D" id="3.50.50.60">
    <property type="entry name" value="FAD/NAD(P)-binding domain"/>
    <property type="match status" value="1"/>
</dbReference>
<evidence type="ECO:0000313" key="3">
    <source>
        <dbReference type="Proteomes" id="UP000031561"/>
    </source>
</evidence>
<organism evidence="2 3">
    <name type="scientific">Lyngbya confervoides BDU141951</name>
    <dbReference type="NCBI Taxonomy" id="1574623"/>
    <lineage>
        <taxon>Bacteria</taxon>
        <taxon>Bacillati</taxon>
        <taxon>Cyanobacteriota</taxon>
        <taxon>Cyanophyceae</taxon>
        <taxon>Oscillatoriophycideae</taxon>
        <taxon>Oscillatoriales</taxon>
        <taxon>Microcoleaceae</taxon>
        <taxon>Lyngbya</taxon>
    </lineage>
</organism>
<sequence length="424" mass="48132">MKLAIVGGGASGMIAAYLLDRQGHQVTVYEKEAVLGGHIRTLNQNIPQSPNCPEYLETGVLEFPVEFRHFLQLMQELEIPLAPVQVGSGLFFRDGRRFLSPVMIDQNVRGWQRWRELLQVESLYARSAGLWIKTHRSTPDQLRGSPLSDYLQPETPRTIWLKLLTMYSYSMPYETMDHFPAELAIPALRRYIFSHWVRIRGGVYSYIEKILQRFSGTVMVNAEIHRIDRSGSSVFIQGCIAHQENFQTSFDRVIFATPPDQVLPLLADPSPSEVRRFRGWRRNDATTILHCDRQIYDAYGIRQGSEFDFFQTSTGWGYNATLNQMCGVTSGVPYSLAFNLQEAIDPEKIIHRQRHHTPYYDVDAMQYRSDVIAHNGCHKTYYVGAYLGDGLHEGAVVSALRVAEAIGPAQWADASLSAQAALVR</sequence>
<evidence type="ECO:0000259" key="1">
    <source>
        <dbReference type="Pfam" id="PF01593"/>
    </source>
</evidence>
<feature type="domain" description="Amine oxidase" evidence="1">
    <location>
        <begin position="11"/>
        <end position="269"/>
    </location>
</feature>
<dbReference type="RefSeq" id="WP_166279470.1">
    <property type="nucleotide sequence ID" value="NZ_JTHE03000015.1"/>
</dbReference>
<proteinExistence type="predicted"/>
<dbReference type="Pfam" id="PF01593">
    <property type="entry name" value="Amino_oxidase"/>
    <property type="match status" value="1"/>
</dbReference>
<protein>
    <submittedName>
        <fullName evidence="2">FAD-dependent oxidoreductase</fullName>
    </submittedName>
</protein>
<dbReference type="InterPro" id="IPR050464">
    <property type="entry name" value="Zeta_carotene_desat/Oxidored"/>
</dbReference>
<dbReference type="InterPro" id="IPR002937">
    <property type="entry name" value="Amino_oxidase"/>
</dbReference>
<keyword evidence="3" id="KW-1185">Reference proteome</keyword>
<reference evidence="2 3" key="1">
    <citation type="journal article" date="2015" name="Genome Announc.">
        <title>Draft Genome Sequence of Filamentous Marine Cyanobacterium Lyngbya confervoides Strain BDU141951.</title>
        <authorList>
            <person name="Chandrababunaidu M.M."/>
            <person name="Sen D."/>
            <person name="Tripathy S."/>
        </authorList>
    </citation>
    <scope>NUCLEOTIDE SEQUENCE [LARGE SCALE GENOMIC DNA]</scope>
    <source>
        <strain evidence="2 3">BDU141951</strain>
    </source>
</reference>
<name>A0ABD4SYU8_9CYAN</name>
<dbReference type="AlphaFoldDB" id="A0ABD4SYU8"/>